<dbReference type="Proteomes" id="UP000325313">
    <property type="component" value="Unassembled WGS sequence"/>
</dbReference>
<evidence type="ECO:0000256" key="1">
    <source>
        <dbReference type="SAM" id="MobiDB-lite"/>
    </source>
</evidence>
<dbReference type="EMBL" id="VDEP01000478">
    <property type="protein sequence ID" value="KAA1072554.1"/>
    <property type="molecule type" value="Genomic_DNA"/>
</dbReference>
<proteinExistence type="predicted"/>
<feature type="compositionally biased region" description="Basic and acidic residues" evidence="1">
    <location>
        <begin position="73"/>
        <end position="82"/>
    </location>
</feature>
<dbReference type="AlphaFoldDB" id="A0A5B0M9P2"/>
<sequence>MALSGASAFSVMRNSEFMFPLLQIFPLDFQDFLGFLLLVESLLGENSKATGTTGEQFSSIKFSRDGLFSRIRGQESKVEESTGGKSSVDQVD</sequence>
<accession>A0A5B0M9P2</accession>
<reference evidence="2 3" key="1">
    <citation type="submission" date="2019-05" db="EMBL/GenBank/DDBJ databases">
        <title>Emergence of the Ug99 lineage of the wheat stem rust pathogen through somatic hybridization.</title>
        <authorList>
            <person name="Li F."/>
            <person name="Upadhyaya N.M."/>
            <person name="Sperschneider J."/>
            <person name="Matny O."/>
            <person name="Nguyen-Phuc H."/>
            <person name="Mago R."/>
            <person name="Raley C."/>
            <person name="Miller M.E."/>
            <person name="Silverstein K.A.T."/>
            <person name="Henningsen E."/>
            <person name="Hirsch C.D."/>
            <person name="Visser B."/>
            <person name="Pretorius Z.A."/>
            <person name="Steffenson B.J."/>
            <person name="Schwessinger B."/>
            <person name="Dodds P.N."/>
            <person name="Figueroa M."/>
        </authorList>
    </citation>
    <scope>NUCLEOTIDE SEQUENCE [LARGE SCALE GENOMIC DNA]</scope>
    <source>
        <strain evidence="2 3">Ug99</strain>
    </source>
</reference>
<evidence type="ECO:0000313" key="2">
    <source>
        <dbReference type="EMBL" id="KAA1072554.1"/>
    </source>
</evidence>
<feature type="compositionally biased region" description="Polar residues" evidence="1">
    <location>
        <begin position="83"/>
        <end position="92"/>
    </location>
</feature>
<name>A0A5B0M9P2_PUCGR</name>
<gene>
    <name evidence="2" type="ORF">PGTUg99_016616</name>
</gene>
<evidence type="ECO:0000313" key="3">
    <source>
        <dbReference type="Proteomes" id="UP000325313"/>
    </source>
</evidence>
<comment type="caution">
    <text evidence="2">The sequence shown here is derived from an EMBL/GenBank/DDBJ whole genome shotgun (WGS) entry which is preliminary data.</text>
</comment>
<protein>
    <submittedName>
        <fullName evidence="2">Uncharacterized protein</fullName>
    </submittedName>
</protein>
<feature type="region of interest" description="Disordered" evidence="1">
    <location>
        <begin position="73"/>
        <end position="92"/>
    </location>
</feature>
<organism evidence="2 3">
    <name type="scientific">Puccinia graminis f. sp. tritici</name>
    <dbReference type="NCBI Taxonomy" id="56615"/>
    <lineage>
        <taxon>Eukaryota</taxon>
        <taxon>Fungi</taxon>
        <taxon>Dikarya</taxon>
        <taxon>Basidiomycota</taxon>
        <taxon>Pucciniomycotina</taxon>
        <taxon>Pucciniomycetes</taxon>
        <taxon>Pucciniales</taxon>
        <taxon>Pucciniaceae</taxon>
        <taxon>Puccinia</taxon>
    </lineage>
</organism>